<sequence>MIDDGENNKNNIQAEQEFHRREAMEQIFEHLSFDGSENYLNSGKPFRKDNDSRILKDKRCFQKQENKSFRLADLQQGNYHDLPKVMMYAIDTN</sequence>
<proteinExistence type="predicted"/>
<dbReference type="Proteomes" id="UP000692954">
    <property type="component" value="Unassembled WGS sequence"/>
</dbReference>
<gene>
    <name evidence="1" type="ORF">PSON_ATCC_30995.1.T0050005</name>
</gene>
<organism evidence="1 2">
    <name type="scientific">Paramecium sonneborni</name>
    <dbReference type="NCBI Taxonomy" id="65129"/>
    <lineage>
        <taxon>Eukaryota</taxon>
        <taxon>Sar</taxon>
        <taxon>Alveolata</taxon>
        <taxon>Ciliophora</taxon>
        <taxon>Intramacronucleata</taxon>
        <taxon>Oligohymenophorea</taxon>
        <taxon>Peniculida</taxon>
        <taxon>Parameciidae</taxon>
        <taxon>Paramecium</taxon>
    </lineage>
</organism>
<name>A0A8S1K4Y8_9CILI</name>
<evidence type="ECO:0000313" key="1">
    <source>
        <dbReference type="EMBL" id="CAD8050418.1"/>
    </source>
</evidence>
<dbReference type="AlphaFoldDB" id="A0A8S1K4Y8"/>
<dbReference type="EMBL" id="CAJJDN010000005">
    <property type="protein sequence ID" value="CAD8050418.1"/>
    <property type="molecule type" value="Genomic_DNA"/>
</dbReference>
<accession>A0A8S1K4Y8</accession>
<comment type="caution">
    <text evidence="1">The sequence shown here is derived from an EMBL/GenBank/DDBJ whole genome shotgun (WGS) entry which is preliminary data.</text>
</comment>
<protein>
    <submittedName>
        <fullName evidence="1">Uncharacterized protein</fullName>
    </submittedName>
</protein>
<reference evidence="1" key="1">
    <citation type="submission" date="2021-01" db="EMBL/GenBank/DDBJ databases">
        <authorList>
            <consortium name="Genoscope - CEA"/>
            <person name="William W."/>
        </authorList>
    </citation>
    <scope>NUCLEOTIDE SEQUENCE</scope>
</reference>
<keyword evidence="2" id="KW-1185">Reference proteome</keyword>
<evidence type="ECO:0000313" key="2">
    <source>
        <dbReference type="Proteomes" id="UP000692954"/>
    </source>
</evidence>